<reference evidence="1 2" key="1">
    <citation type="submission" date="2016-07" db="EMBL/GenBank/DDBJ databases">
        <title>Pervasive Adenine N6-methylation of Active Genes in Fungi.</title>
        <authorList>
            <consortium name="DOE Joint Genome Institute"/>
            <person name="Mondo S.J."/>
            <person name="Dannebaum R.O."/>
            <person name="Kuo R.C."/>
            <person name="Labutti K."/>
            <person name="Haridas S."/>
            <person name="Kuo A."/>
            <person name="Salamov A."/>
            <person name="Ahrendt S.R."/>
            <person name="Lipzen A."/>
            <person name="Sullivan W."/>
            <person name="Andreopoulos W.B."/>
            <person name="Clum A."/>
            <person name="Lindquist E."/>
            <person name="Daum C."/>
            <person name="Ramamoorthy G.K."/>
            <person name="Gryganskyi A."/>
            <person name="Culley D."/>
            <person name="Magnuson J.K."/>
            <person name="James T.Y."/>
            <person name="O'Malley M.A."/>
            <person name="Stajich J.E."/>
            <person name="Spatafora J.W."/>
            <person name="Visel A."/>
            <person name="Grigoriev I.V."/>
        </authorList>
    </citation>
    <scope>NUCLEOTIDE SEQUENCE [LARGE SCALE GENOMIC DNA]</scope>
    <source>
        <strain evidence="1 2">JEL800</strain>
    </source>
</reference>
<proteinExistence type="predicted"/>
<gene>
    <name evidence="1" type="ORF">BCR33DRAFT_710953</name>
</gene>
<dbReference type="AlphaFoldDB" id="A0A1Y2D2W5"/>
<name>A0A1Y2D2W5_9FUNG</name>
<dbReference type="Proteomes" id="UP000193642">
    <property type="component" value="Unassembled WGS sequence"/>
</dbReference>
<protein>
    <submittedName>
        <fullName evidence="1">Uncharacterized protein</fullName>
    </submittedName>
</protein>
<keyword evidence="2" id="KW-1185">Reference proteome</keyword>
<evidence type="ECO:0000313" key="2">
    <source>
        <dbReference type="Proteomes" id="UP000193642"/>
    </source>
</evidence>
<sequence length="91" mass="10800">MRRHSHIASLYRESELLEIERYLKLFRAAECTRGDCNKGIVSRQLKRQNTNPINKRKQDSLPSHLARMCCAWKKISRSLRILVELKTDLFE</sequence>
<evidence type="ECO:0000313" key="1">
    <source>
        <dbReference type="EMBL" id="ORY53547.1"/>
    </source>
</evidence>
<comment type="caution">
    <text evidence="1">The sequence shown here is derived from an EMBL/GenBank/DDBJ whole genome shotgun (WGS) entry which is preliminary data.</text>
</comment>
<accession>A0A1Y2D2W5</accession>
<organism evidence="1 2">
    <name type="scientific">Rhizoclosmatium globosum</name>
    <dbReference type="NCBI Taxonomy" id="329046"/>
    <lineage>
        <taxon>Eukaryota</taxon>
        <taxon>Fungi</taxon>
        <taxon>Fungi incertae sedis</taxon>
        <taxon>Chytridiomycota</taxon>
        <taxon>Chytridiomycota incertae sedis</taxon>
        <taxon>Chytridiomycetes</taxon>
        <taxon>Chytridiales</taxon>
        <taxon>Chytriomycetaceae</taxon>
        <taxon>Rhizoclosmatium</taxon>
    </lineage>
</organism>
<dbReference type="EMBL" id="MCGO01000001">
    <property type="protein sequence ID" value="ORY53547.1"/>
    <property type="molecule type" value="Genomic_DNA"/>
</dbReference>